<sequence length="106" mass="12079">MRHHSTSPFFSQPAMSHENSVIPQDDVIMVHLCTRRHEMVQRSVLACYSPECMSSFNSDGFVLCLFSLLKFSLISLFYRFGCIKSKELSQAQFPPSLSVAECPTRK</sequence>
<protein>
    <submittedName>
        <fullName evidence="1">Uncharacterized protein</fullName>
    </submittedName>
</protein>
<proteinExistence type="predicted"/>
<evidence type="ECO:0000313" key="1">
    <source>
        <dbReference type="EMBL" id="RYR31638.1"/>
    </source>
</evidence>
<dbReference type="Proteomes" id="UP000289738">
    <property type="component" value="Chromosome B01"/>
</dbReference>
<accession>A0A445AYZ6</accession>
<organism evidence="1 2">
    <name type="scientific">Arachis hypogaea</name>
    <name type="common">Peanut</name>
    <dbReference type="NCBI Taxonomy" id="3818"/>
    <lineage>
        <taxon>Eukaryota</taxon>
        <taxon>Viridiplantae</taxon>
        <taxon>Streptophyta</taxon>
        <taxon>Embryophyta</taxon>
        <taxon>Tracheophyta</taxon>
        <taxon>Spermatophyta</taxon>
        <taxon>Magnoliopsida</taxon>
        <taxon>eudicotyledons</taxon>
        <taxon>Gunneridae</taxon>
        <taxon>Pentapetalae</taxon>
        <taxon>rosids</taxon>
        <taxon>fabids</taxon>
        <taxon>Fabales</taxon>
        <taxon>Fabaceae</taxon>
        <taxon>Papilionoideae</taxon>
        <taxon>50 kb inversion clade</taxon>
        <taxon>dalbergioids sensu lato</taxon>
        <taxon>Dalbergieae</taxon>
        <taxon>Pterocarpus clade</taxon>
        <taxon>Arachis</taxon>
    </lineage>
</organism>
<dbReference type="AlphaFoldDB" id="A0A445AYZ6"/>
<reference evidence="1 2" key="1">
    <citation type="submission" date="2019-01" db="EMBL/GenBank/DDBJ databases">
        <title>Sequencing of cultivated peanut Arachis hypogaea provides insights into genome evolution and oil improvement.</title>
        <authorList>
            <person name="Chen X."/>
        </authorList>
    </citation>
    <scope>NUCLEOTIDE SEQUENCE [LARGE SCALE GENOMIC DNA]</scope>
    <source>
        <strain evidence="2">cv. Fuhuasheng</strain>
        <tissue evidence="1">Leaves</tissue>
    </source>
</reference>
<gene>
    <name evidence="1" type="ORF">Ahy_B01g056485</name>
</gene>
<comment type="caution">
    <text evidence="1">The sequence shown here is derived from an EMBL/GenBank/DDBJ whole genome shotgun (WGS) entry which is preliminary data.</text>
</comment>
<name>A0A445AYZ6_ARAHY</name>
<evidence type="ECO:0000313" key="2">
    <source>
        <dbReference type="Proteomes" id="UP000289738"/>
    </source>
</evidence>
<keyword evidence="2" id="KW-1185">Reference proteome</keyword>
<dbReference type="EMBL" id="SDMP01000011">
    <property type="protein sequence ID" value="RYR31638.1"/>
    <property type="molecule type" value="Genomic_DNA"/>
</dbReference>